<dbReference type="VEuPathDB" id="ToxoDB:EAH_00004050"/>
<keyword evidence="3" id="KW-1185">Reference proteome</keyword>
<dbReference type="GeneID" id="25268475"/>
<reference evidence="2" key="1">
    <citation type="submission" date="2013-10" db="EMBL/GenBank/DDBJ databases">
        <title>Genomic analysis of the causative agents of coccidiosis in chickens.</title>
        <authorList>
            <person name="Reid A.J."/>
            <person name="Blake D."/>
            <person name="Billington K."/>
            <person name="Browne H."/>
            <person name="Dunn M."/>
            <person name="Hung S."/>
            <person name="Kawahara F."/>
            <person name="Miranda-Saavedra D."/>
            <person name="Mourier T."/>
            <person name="Nagra H."/>
            <person name="Otto T.D."/>
            <person name="Rawlings N."/>
            <person name="Sanchez A."/>
            <person name="Sanders M."/>
            <person name="Subramaniam C."/>
            <person name="Tay Y."/>
            <person name="Dear P."/>
            <person name="Doerig C."/>
            <person name="Gruber A."/>
            <person name="Parkinson J."/>
            <person name="Shirley M."/>
            <person name="Wan K.L."/>
            <person name="Berriman M."/>
            <person name="Tomley F."/>
            <person name="Pain A."/>
        </authorList>
    </citation>
    <scope>NUCLEOTIDE SEQUENCE [LARGE SCALE GENOMIC DNA]</scope>
    <source>
        <strain evidence="2">Houghton</strain>
    </source>
</reference>
<reference evidence="2" key="2">
    <citation type="submission" date="2013-10" db="EMBL/GenBank/DDBJ databases">
        <authorList>
            <person name="Aslett M."/>
        </authorList>
    </citation>
    <scope>NUCLEOTIDE SEQUENCE [LARGE SCALE GENOMIC DNA]</scope>
    <source>
        <strain evidence="2">Houghton</strain>
    </source>
</reference>
<dbReference type="RefSeq" id="XP_013249047.1">
    <property type="nucleotide sequence ID" value="XM_013393593.1"/>
</dbReference>
<feature type="region of interest" description="Disordered" evidence="1">
    <location>
        <begin position="1"/>
        <end position="77"/>
    </location>
</feature>
<accession>U6GNM7</accession>
<proteinExistence type="predicted"/>
<evidence type="ECO:0000313" key="3">
    <source>
        <dbReference type="Proteomes" id="UP000018050"/>
    </source>
</evidence>
<dbReference type="OMA" id="HEITRIH"/>
<name>U6GNM7_EIMAC</name>
<sequence length="289" mass="32970">MGSLRSEQGSYSDLLEGIAGSSRGGDRTRSLVIDKSGLHKTGKASINLASTEDRSSVRSTAESEQQETTRSMRSTRDRFALASSRAYDTPQARRIWDELPAWRLEYEALTPIQQQVMEHVAFNSETESAAAKARLEKTWRGFDISEEDFTKIEVYLAKKVPLTIRIDIQGLFPYLMKDPFYRTCFETNLKGSTYLKARREFESVLFNDLYEHPYGVLNMVCHPFSDSRVSAFGSAYLLLKDSLRARTTVATSKENLGSRIRRVGTLDHMWHIVETLSTHEITRIHVRRS</sequence>
<feature type="compositionally biased region" description="Polar residues" evidence="1">
    <location>
        <begin position="1"/>
        <end position="11"/>
    </location>
</feature>
<organism evidence="2 3">
    <name type="scientific">Eimeria acervulina</name>
    <name type="common">Coccidian parasite</name>
    <dbReference type="NCBI Taxonomy" id="5801"/>
    <lineage>
        <taxon>Eukaryota</taxon>
        <taxon>Sar</taxon>
        <taxon>Alveolata</taxon>
        <taxon>Apicomplexa</taxon>
        <taxon>Conoidasida</taxon>
        <taxon>Coccidia</taxon>
        <taxon>Eucoccidiorida</taxon>
        <taxon>Eimeriorina</taxon>
        <taxon>Eimeriidae</taxon>
        <taxon>Eimeria</taxon>
    </lineage>
</organism>
<evidence type="ECO:0000313" key="2">
    <source>
        <dbReference type="EMBL" id="CDI81172.1"/>
    </source>
</evidence>
<dbReference type="OrthoDB" id="420861at2759"/>
<evidence type="ECO:0000256" key="1">
    <source>
        <dbReference type="SAM" id="MobiDB-lite"/>
    </source>
</evidence>
<feature type="compositionally biased region" description="Polar residues" evidence="1">
    <location>
        <begin position="57"/>
        <end position="72"/>
    </location>
</feature>
<protein>
    <submittedName>
        <fullName evidence="2">Uncharacterized protein</fullName>
    </submittedName>
</protein>
<dbReference type="Proteomes" id="UP000018050">
    <property type="component" value="Unassembled WGS sequence"/>
</dbReference>
<gene>
    <name evidence="2" type="ORF">EAH_00004050</name>
</gene>
<dbReference type="EMBL" id="HG671520">
    <property type="protein sequence ID" value="CDI81172.1"/>
    <property type="molecule type" value="Genomic_DNA"/>
</dbReference>
<dbReference type="AlphaFoldDB" id="U6GNM7"/>